<feature type="compositionally biased region" description="Low complexity" evidence="6">
    <location>
        <begin position="60"/>
        <end position="71"/>
    </location>
</feature>
<dbReference type="EMBL" id="JNVN01001265">
    <property type="protein sequence ID" value="KHJ33733.1"/>
    <property type="molecule type" value="Genomic_DNA"/>
</dbReference>
<dbReference type="OMA" id="YVNPFDQ"/>
<feature type="compositionally biased region" description="Basic and acidic residues" evidence="6">
    <location>
        <begin position="369"/>
        <end position="380"/>
    </location>
</feature>
<dbReference type="Gene3D" id="2.130.10.10">
    <property type="entry name" value="YVTN repeat-like/Quinoprotein amine dehydrogenase"/>
    <property type="match status" value="1"/>
</dbReference>
<evidence type="ECO:0000259" key="7">
    <source>
        <dbReference type="Pfam" id="PF24106"/>
    </source>
</evidence>
<dbReference type="STRING" id="52586.A0A0B1P642"/>
<feature type="compositionally biased region" description="Basic and acidic residues" evidence="6">
    <location>
        <begin position="473"/>
        <end position="484"/>
    </location>
</feature>
<feature type="region of interest" description="Disordered" evidence="6">
    <location>
        <begin position="276"/>
        <end position="380"/>
    </location>
</feature>
<keyword evidence="3" id="KW-0963">Cytoplasm</keyword>
<dbReference type="PANTHER" id="PTHR15598">
    <property type="entry name" value="ENHANCER OF MRNA-DECAPPING PROTEIN 4"/>
    <property type="match status" value="1"/>
</dbReference>
<dbReference type="InterPro" id="IPR045152">
    <property type="entry name" value="EDC4-like"/>
</dbReference>
<dbReference type="PANTHER" id="PTHR15598:SF5">
    <property type="entry name" value="ENHANCER OF MRNA-DECAPPING PROTEIN 4"/>
    <property type="match status" value="1"/>
</dbReference>
<feature type="compositionally biased region" description="Polar residues" evidence="6">
    <location>
        <begin position="148"/>
        <end position="196"/>
    </location>
</feature>
<dbReference type="InterPro" id="IPR055393">
    <property type="entry name" value="Beta-prop_EDC4L"/>
</dbReference>
<dbReference type="InterPro" id="IPR015943">
    <property type="entry name" value="WD40/YVTN_repeat-like_dom_sf"/>
</dbReference>
<evidence type="ECO:0000256" key="1">
    <source>
        <dbReference type="ARBA" id="ARBA00004201"/>
    </source>
</evidence>
<feature type="compositionally biased region" description="Polar residues" evidence="6">
    <location>
        <begin position="994"/>
        <end position="1010"/>
    </location>
</feature>
<evidence type="ECO:0000256" key="2">
    <source>
        <dbReference type="ARBA" id="ARBA00009639"/>
    </source>
</evidence>
<feature type="compositionally biased region" description="Polar residues" evidence="6">
    <location>
        <begin position="1366"/>
        <end position="1379"/>
    </location>
</feature>
<comment type="subcellular location">
    <subcellularLocation>
        <location evidence="1">Cytoplasm</location>
        <location evidence="1">P-body</location>
    </subcellularLocation>
</comment>
<feature type="compositionally biased region" description="Basic and acidic residues" evidence="6">
    <location>
        <begin position="1027"/>
        <end position="1058"/>
    </location>
</feature>
<feature type="region of interest" description="Disordered" evidence="6">
    <location>
        <begin position="1356"/>
        <end position="1379"/>
    </location>
</feature>
<comment type="similarity">
    <text evidence="2">Belongs to the WD repeat EDC4 family.</text>
</comment>
<gene>
    <name evidence="8" type="ORF">EV44_g2984</name>
</gene>
<organism evidence="8 9">
    <name type="scientific">Uncinula necator</name>
    <name type="common">Grape powdery mildew</name>
    <dbReference type="NCBI Taxonomy" id="52586"/>
    <lineage>
        <taxon>Eukaryota</taxon>
        <taxon>Fungi</taxon>
        <taxon>Dikarya</taxon>
        <taxon>Ascomycota</taxon>
        <taxon>Pezizomycotina</taxon>
        <taxon>Leotiomycetes</taxon>
        <taxon>Erysiphales</taxon>
        <taxon>Erysiphaceae</taxon>
        <taxon>Erysiphe</taxon>
    </lineage>
</organism>
<dbReference type="FunFam" id="2.130.10.10:FF:000817">
    <property type="entry name" value="WGS project CABT00000000 data, contig 2.15"/>
    <property type="match status" value="1"/>
</dbReference>
<dbReference type="Pfam" id="PF24106">
    <property type="entry name" value="Beta-prop_EDC4L"/>
    <property type="match status" value="1"/>
</dbReference>
<name>A0A0B1P642_UNCNE</name>
<evidence type="ECO:0000256" key="3">
    <source>
        <dbReference type="ARBA" id="ARBA00022490"/>
    </source>
</evidence>
<keyword evidence="4" id="KW-0853">WD repeat</keyword>
<feature type="region of interest" description="Disordered" evidence="6">
    <location>
        <begin position="465"/>
        <end position="484"/>
    </location>
</feature>
<dbReference type="GO" id="GO:0000932">
    <property type="term" value="C:P-body"/>
    <property type="evidence" value="ECO:0007669"/>
    <property type="project" value="UniProtKB-SubCell"/>
</dbReference>
<dbReference type="GO" id="GO:0031087">
    <property type="term" value="P:deadenylation-independent decapping of nuclear-transcribed mRNA"/>
    <property type="evidence" value="ECO:0007669"/>
    <property type="project" value="InterPro"/>
</dbReference>
<dbReference type="SUPFAM" id="SSF50978">
    <property type="entry name" value="WD40 repeat-like"/>
    <property type="match status" value="1"/>
</dbReference>
<proteinExistence type="inferred from homology"/>
<feature type="region of interest" description="Disordered" evidence="6">
    <location>
        <begin position="49"/>
        <end position="100"/>
    </location>
</feature>
<feature type="region of interest" description="Disordered" evidence="6">
    <location>
        <begin position="148"/>
        <end position="210"/>
    </location>
</feature>
<evidence type="ECO:0000256" key="4">
    <source>
        <dbReference type="ARBA" id="ARBA00022574"/>
    </source>
</evidence>
<feature type="region of interest" description="Disordered" evidence="6">
    <location>
        <begin position="994"/>
        <end position="1093"/>
    </location>
</feature>
<evidence type="ECO:0000313" key="8">
    <source>
        <dbReference type="EMBL" id="KHJ33733.1"/>
    </source>
</evidence>
<feature type="domain" description="EDC4-like protein pdc1 beta-propeller" evidence="7">
    <location>
        <begin position="540"/>
        <end position="875"/>
    </location>
</feature>
<evidence type="ECO:0000313" key="9">
    <source>
        <dbReference type="Proteomes" id="UP000030854"/>
    </source>
</evidence>
<feature type="compositionally biased region" description="Basic and acidic residues" evidence="6">
    <location>
        <begin position="341"/>
        <end position="351"/>
    </location>
</feature>
<keyword evidence="5" id="KW-0677">Repeat</keyword>
<reference evidence="8 9" key="1">
    <citation type="journal article" date="2014" name="BMC Genomics">
        <title>Adaptive genomic structural variation in the grape powdery mildew pathogen, Erysiphe necator.</title>
        <authorList>
            <person name="Jones L."/>
            <person name="Riaz S."/>
            <person name="Morales-Cruz A."/>
            <person name="Amrine K.C."/>
            <person name="McGuire B."/>
            <person name="Gubler W.D."/>
            <person name="Walker M.A."/>
            <person name="Cantu D."/>
        </authorList>
    </citation>
    <scope>NUCLEOTIDE SEQUENCE [LARGE SCALE GENOMIC DNA]</scope>
    <source>
        <strain evidence="9">c</strain>
    </source>
</reference>
<dbReference type="InterPro" id="IPR036322">
    <property type="entry name" value="WD40_repeat_dom_sf"/>
</dbReference>
<keyword evidence="9" id="KW-1185">Reference proteome</keyword>
<feature type="region of interest" description="Disordered" evidence="6">
    <location>
        <begin position="225"/>
        <end position="252"/>
    </location>
</feature>
<evidence type="ECO:0000256" key="5">
    <source>
        <dbReference type="ARBA" id="ARBA00022737"/>
    </source>
</evidence>
<comment type="caution">
    <text evidence="8">The sequence shown here is derived from an EMBL/GenBank/DDBJ whole genome shotgun (WGS) entry which is preliminary data.</text>
</comment>
<dbReference type="Proteomes" id="UP000030854">
    <property type="component" value="Unassembled WGS sequence"/>
</dbReference>
<dbReference type="HOGENOM" id="CLU_003635_0_0_1"/>
<accession>A0A0B1P642</accession>
<protein>
    <submittedName>
        <fullName evidence="8">Putative wd40 repeat-like protein</fullName>
    </submittedName>
</protein>
<evidence type="ECO:0000256" key="6">
    <source>
        <dbReference type="SAM" id="MobiDB-lite"/>
    </source>
</evidence>
<sequence length="1564" mass="174452">MSGNVRSSPGNNSNENSYRMDTLLDQLRLQSRPISLDPIQRYYNNEADGFYGQIKPQPQPQSQSQPLQQPSCDYILQTSPAPSFGRSSHRNSTSNSFIDGSKLRVNSGAINSDRTSSLLNLLKFSTPPSTSTNLQPSASISQNLPISHEASSNFPETDGHTQTGNTQKPGEINLLSTFLNPTSPKLIQQSNSTSLSIRPAFPPESSSPSADTQAYLLQLLNQPKSKLSSENDITPIRKQQNRPSTPQEKLATQGNIADEFSQARAEVTVDVGVIGGLDKGSARKSNKETQKSSSNSKSAPGIFTYVNPFDGLAESSPRNRPQKPEKPTGPINSTFQILKNPRNEISDKQKQGLDNPTSIKLEQDLEATSEEKKDTKSFTIEESKKIEMDNNDATSKTKELEGKIPNIGPKILDSLANISNPGVEKDEGKIQIENKLWEMIALNNEKDSETNVKDNLGLEVKSSEVVANNSHEASSKDDKDLTNKTKNFDMNHVVDSWENVDTEESPIKDGEDVTIKVYNFPMRPWTSITIRETDEPRPYFREKSILDIARLKRDFDQVDRTLVTASAYFIVYGMSKNGGVRIIRQEDGKDAKLFTETHDRIFNVTISTSSIEKKQAVIGTGLSGTVYWVQLKDGDGDRLEDSHLESFGFALPPLQEPDPDALTTALKTRARNSSNNPEFFGVGRGKFIYIVFPSIILEKYILTDGNNRQVNVASYMKHNSLKINTGKAVKDFTFSEDDTTIASLDKAGRIKFWDIRGLTKREISYPSSDLQQTEVKNPIVIFNSTPTIEKSRPTSIIFVDKIRPYQRGGALRYLIIGMMQNHTLQLWDISLGKTVQEINLPHSSDSDAICSVVYHASTGMIVVGHPTRNSIYFLHLSVPKYFLPKTISQAEYLEKLTLGDTTIPKPESTAVISGMREYSFANKGILRSLDILTPDSTNPSDKESLFELYCVHSKGVTCLEIRMADLGWNSEYRAVHPVVAQNINLITINTLREAPSNSQPESNETATQPIIPTRIFPRNSGNGKPIENLKDKIAARIISDETTKPTPKADEKNDKKENQTSNGSLSAPSAPEKVEKKKRRKGPFDNTGTFQNNTYFKMPVIDPSSNVRNIDSIRINSNPVSDVLTQPVSELDLKNVENLFISSLDKLHQDLKIEKQAQNSNLNANHEAMLSLVADTLNDTIENNFAKIVRSSIDSKILPVISDVTSRAIKDQLCLKLDNQLANKLPQELQRILPDAVSKALYQPQILKLITDSLTSTVVLEIQKELNIILANSVIPGISNLISQSIHKISTDVQSRSTDQINIMEQQFHSNSMKIVQLIQLVTGLSETVSSMAAAQTEFQGQFLKMQNQVAQNKFNISRPSDNHSNHQTSRPSTALTSSAERVRVDEEYDNMLKRISISMNTGQYENAVIQWLQTRREQEFFINYFSKYSPDFIRELSPLLLLSLGATITVAFEGDFNHELIIQRIAWLETILATFQAHITAGSIDDQVRDLSPKIMGIYRQRLEHLYMRISQISSQEPILKRISMLVTAANRIVDTARVDERIHEYVGELAGGTPMGIARHGL</sequence>